<dbReference type="Proteomes" id="UP000523007">
    <property type="component" value="Unassembled WGS sequence"/>
</dbReference>
<dbReference type="GO" id="GO:0003677">
    <property type="term" value="F:DNA binding"/>
    <property type="evidence" value="ECO:0007669"/>
    <property type="project" value="UniProtKB-KW"/>
</dbReference>
<reference evidence="6 7" key="1">
    <citation type="submission" date="2020-08" db="EMBL/GenBank/DDBJ databases">
        <title>Sequencing the genomes of 1000 actinobacteria strains.</title>
        <authorList>
            <person name="Klenk H.-P."/>
        </authorList>
    </citation>
    <scope>NUCLEOTIDE SEQUENCE [LARGE SCALE GENOMIC DNA]</scope>
    <source>
        <strain evidence="6 7">DSM 102030</strain>
    </source>
</reference>
<dbReference type="Gene3D" id="1.10.10.10">
    <property type="entry name" value="Winged helix-like DNA-binding domain superfamily/Winged helix DNA-binding domain"/>
    <property type="match status" value="1"/>
</dbReference>
<dbReference type="Pfam" id="PF03965">
    <property type="entry name" value="Penicillinase_R"/>
    <property type="match status" value="1"/>
</dbReference>
<dbReference type="SUPFAM" id="SSF46785">
    <property type="entry name" value="Winged helix' DNA-binding domain"/>
    <property type="match status" value="1"/>
</dbReference>
<keyword evidence="3" id="KW-0238">DNA-binding</keyword>
<feature type="region of interest" description="Disordered" evidence="5">
    <location>
        <begin position="1"/>
        <end position="23"/>
    </location>
</feature>
<dbReference type="EMBL" id="JACHJT010000001">
    <property type="protein sequence ID" value="MBB4932296.1"/>
    <property type="molecule type" value="Genomic_DNA"/>
</dbReference>
<evidence type="ECO:0000256" key="2">
    <source>
        <dbReference type="ARBA" id="ARBA00023015"/>
    </source>
</evidence>
<dbReference type="InterPro" id="IPR005650">
    <property type="entry name" value="BlaI_family"/>
</dbReference>
<dbReference type="GO" id="GO:0045892">
    <property type="term" value="P:negative regulation of DNA-templated transcription"/>
    <property type="evidence" value="ECO:0007669"/>
    <property type="project" value="InterPro"/>
</dbReference>
<name>A0A7W7W311_9ACTN</name>
<dbReference type="InterPro" id="IPR036390">
    <property type="entry name" value="WH_DNA-bd_sf"/>
</dbReference>
<evidence type="ECO:0000256" key="1">
    <source>
        <dbReference type="ARBA" id="ARBA00011046"/>
    </source>
</evidence>
<keyword evidence="2" id="KW-0805">Transcription regulation</keyword>
<gene>
    <name evidence="6" type="ORF">F4561_003116</name>
</gene>
<dbReference type="AlphaFoldDB" id="A0A7W7W311"/>
<evidence type="ECO:0000256" key="3">
    <source>
        <dbReference type="ARBA" id="ARBA00023125"/>
    </source>
</evidence>
<keyword evidence="4" id="KW-0804">Transcription</keyword>
<comment type="caution">
    <text evidence="6">The sequence shown here is derived from an EMBL/GenBank/DDBJ whole genome shotgun (WGS) entry which is preliminary data.</text>
</comment>
<proteinExistence type="inferred from homology"/>
<evidence type="ECO:0000256" key="4">
    <source>
        <dbReference type="ARBA" id="ARBA00023163"/>
    </source>
</evidence>
<accession>A0A7W7W311</accession>
<keyword evidence="7" id="KW-1185">Reference proteome</keyword>
<evidence type="ECO:0000313" key="6">
    <source>
        <dbReference type="EMBL" id="MBB4932296.1"/>
    </source>
</evidence>
<dbReference type="InterPro" id="IPR036388">
    <property type="entry name" value="WH-like_DNA-bd_sf"/>
</dbReference>
<dbReference type="RefSeq" id="WP_312885284.1">
    <property type="nucleotide sequence ID" value="NZ_JACHJT010000001.1"/>
</dbReference>
<sequence length="147" mass="15981">MRGARQRIASAAPAHPDHAESEVVTDVNDEAIRFFGPLGAEVMEVLWAAGSAMTVREVLDALNRDRSAPLAYTTVMTVLTRLADKGALRRTQRGRSYAYEPVAADTAGIAVRSVLEEFGDAAVAHFVEQVSTDPDAQSRLQRLLDEE</sequence>
<evidence type="ECO:0000313" key="7">
    <source>
        <dbReference type="Proteomes" id="UP000523007"/>
    </source>
</evidence>
<protein>
    <submittedName>
        <fullName evidence="6">Putative transcriptional regulator</fullName>
    </submittedName>
</protein>
<organism evidence="6 7">
    <name type="scientific">Lipingzhangella halophila</name>
    <dbReference type="NCBI Taxonomy" id="1783352"/>
    <lineage>
        <taxon>Bacteria</taxon>
        <taxon>Bacillati</taxon>
        <taxon>Actinomycetota</taxon>
        <taxon>Actinomycetes</taxon>
        <taxon>Streptosporangiales</taxon>
        <taxon>Nocardiopsidaceae</taxon>
        <taxon>Lipingzhangella</taxon>
    </lineage>
</organism>
<evidence type="ECO:0000256" key="5">
    <source>
        <dbReference type="SAM" id="MobiDB-lite"/>
    </source>
</evidence>
<comment type="similarity">
    <text evidence="1">Belongs to the BlaI transcriptional regulatory family.</text>
</comment>